<dbReference type="GO" id="GO:0005634">
    <property type="term" value="C:nucleus"/>
    <property type="evidence" value="ECO:0007669"/>
    <property type="project" value="UniProtKB-SubCell"/>
</dbReference>
<dbReference type="InterPro" id="IPR051089">
    <property type="entry name" value="prtT"/>
</dbReference>
<comment type="subcellular location">
    <subcellularLocation>
        <location evidence="1">Nucleus</location>
    </subcellularLocation>
</comment>
<dbReference type="EMBL" id="PJEX01000187">
    <property type="protein sequence ID" value="TKW53411.1"/>
    <property type="molecule type" value="Genomic_DNA"/>
</dbReference>
<evidence type="ECO:0000313" key="7">
    <source>
        <dbReference type="EMBL" id="TKW53411.1"/>
    </source>
</evidence>
<dbReference type="Proteomes" id="UP000310108">
    <property type="component" value="Unassembled WGS sequence"/>
</dbReference>
<organism evidence="7 8">
    <name type="scientific">Colletotrichum tanaceti</name>
    <dbReference type="NCBI Taxonomy" id="1306861"/>
    <lineage>
        <taxon>Eukaryota</taxon>
        <taxon>Fungi</taxon>
        <taxon>Dikarya</taxon>
        <taxon>Ascomycota</taxon>
        <taxon>Pezizomycotina</taxon>
        <taxon>Sordariomycetes</taxon>
        <taxon>Hypocreomycetidae</taxon>
        <taxon>Glomerellales</taxon>
        <taxon>Glomerellaceae</taxon>
        <taxon>Colletotrichum</taxon>
        <taxon>Colletotrichum destructivum species complex</taxon>
    </lineage>
</organism>
<evidence type="ECO:0000256" key="3">
    <source>
        <dbReference type="ARBA" id="ARBA00023125"/>
    </source>
</evidence>
<dbReference type="GO" id="GO:0000981">
    <property type="term" value="F:DNA-binding transcription factor activity, RNA polymerase II-specific"/>
    <property type="evidence" value="ECO:0007669"/>
    <property type="project" value="TreeGrafter"/>
</dbReference>
<reference evidence="7 8" key="1">
    <citation type="journal article" date="2019" name="PLoS ONE">
        <title>Comparative genome analysis indicates high evolutionary potential of pathogenicity genes in Colletotrichum tanaceti.</title>
        <authorList>
            <person name="Lelwala R.V."/>
            <person name="Korhonen P.K."/>
            <person name="Young N.D."/>
            <person name="Scott J.B."/>
            <person name="Ades P.A."/>
            <person name="Gasser R.B."/>
            <person name="Taylor P.W.J."/>
        </authorList>
    </citation>
    <scope>NUCLEOTIDE SEQUENCE [LARGE SCALE GENOMIC DNA]</scope>
    <source>
        <strain evidence="7">BRIP57314</strain>
    </source>
</reference>
<dbReference type="GO" id="GO:0000976">
    <property type="term" value="F:transcription cis-regulatory region binding"/>
    <property type="evidence" value="ECO:0007669"/>
    <property type="project" value="TreeGrafter"/>
</dbReference>
<keyword evidence="8" id="KW-1185">Reference proteome</keyword>
<name>A0A4U6XCE4_9PEZI</name>
<evidence type="ECO:0000256" key="5">
    <source>
        <dbReference type="ARBA" id="ARBA00023242"/>
    </source>
</evidence>
<evidence type="ECO:0000256" key="4">
    <source>
        <dbReference type="ARBA" id="ARBA00023163"/>
    </source>
</evidence>
<evidence type="ECO:0000313" key="8">
    <source>
        <dbReference type="Proteomes" id="UP000310108"/>
    </source>
</evidence>
<protein>
    <submittedName>
        <fullName evidence="7">Uncharacterized protein</fullName>
    </submittedName>
</protein>
<dbReference type="PANTHER" id="PTHR31845">
    <property type="entry name" value="FINGER DOMAIN PROTEIN, PUTATIVE-RELATED"/>
    <property type="match status" value="1"/>
</dbReference>
<keyword evidence="2" id="KW-0805">Transcription regulation</keyword>
<keyword evidence="3" id="KW-0238">DNA-binding</keyword>
<evidence type="ECO:0000256" key="2">
    <source>
        <dbReference type="ARBA" id="ARBA00023015"/>
    </source>
</evidence>
<proteinExistence type="predicted"/>
<feature type="region of interest" description="Disordered" evidence="6">
    <location>
        <begin position="44"/>
        <end position="106"/>
    </location>
</feature>
<accession>A0A4U6XCE4</accession>
<keyword evidence="4" id="KW-0804">Transcription</keyword>
<gene>
    <name evidence="7" type="ORF">CTA1_11319</name>
</gene>
<sequence>MSAFGVPPSSDVRLTFRYCYSRVTELEKKIDGLVNLFQTRQHPREMQGLDSTTTTLSDGDQNPMPCTTSPNMPGLDRSSATQATPGGASPDKTRNHNTPPEVDAGQTDKTFYLVPGFSLSVEKAEEYLDIYRTRMIPNFPFVPIPPGTTAAALHRKKRFLFWCITQAVVPQTAAVQQAVDEWVRRHAAMHVIVLKEKSTELLQGLLVYVAWGEVHRKIGIGANSLLQMAIGLVLDFTVLTLSGPLSWMPKTVQADAWALLQGQVDAAVVSDQGRAAATGDGDDGPVAAGPRIGSIVEQDQPVMVGGHLDGPGVLGGDDAGRPRTDTVRLLPAFAGPVHGTVHVIQVIERHLQSHSCC</sequence>
<dbReference type="AlphaFoldDB" id="A0A4U6XCE4"/>
<comment type="caution">
    <text evidence="7">The sequence shown here is derived from an EMBL/GenBank/DDBJ whole genome shotgun (WGS) entry which is preliminary data.</text>
</comment>
<evidence type="ECO:0000256" key="1">
    <source>
        <dbReference type="ARBA" id="ARBA00004123"/>
    </source>
</evidence>
<feature type="compositionally biased region" description="Low complexity" evidence="6">
    <location>
        <begin position="48"/>
        <end position="61"/>
    </location>
</feature>
<dbReference type="STRING" id="1306861.A0A4U6XCE4"/>
<dbReference type="PANTHER" id="PTHR31845:SF10">
    <property type="entry name" value="ZN(II)2CYS6 TRANSCRIPTION FACTOR (EUROFUNG)"/>
    <property type="match status" value="1"/>
</dbReference>
<evidence type="ECO:0000256" key="6">
    <source>
        <dbReference type="SAM" id="MobiDB-lite"/>
    </source>
</evidence>
<keyword evidence="5" id="KW-0539">Nucleus</keyword>
<dbReference type="OrthoDB" id="5217604at2759"/>